<keyword evidence="5 6" id="KW-0472">Membrane</keyword>
<feature type="transmembrane region" description="Helical" evidence="6">
    <location>
        <begin position="40"/>
        <end position="61"/>
    </location>
</feature>
<feature type="transmembrane region" description="Helical" evidence="6">
    <location>
        <begin position="127"/>
        <end position="147"/>
    </location>
</feature>
<name>A0A2U3DB17_SULT2</name>
<proteinExistence type="inferred from homology"/>
<dbReference type="PANTHER" id="PTHR30178">
    <property type="entry name" value="INNER MEMBRANE PROTEIN YAAH"/>
    <property type="match status" value="1"/>
</dbReference>
<feature type="transmembrane region" description="Helical" evidence="6">
    <location>
        <begin position="68"/>
        <end position="88"/>
    </location>
</feature>
<protein>
    <submittedName>
        <fullName evidence="7">Transcriptional regulator</fullName>
    </submittedName>
</protein>
<dbReference type="NCBIfam" id="NF038013">
    <property type="entry name" value="AceTr_1"/>
    <property type="match status" value="1"/>
</dbReference>
<dbReference type="GO" id="GO:0071422">
    <property type="term" value="P:succinate transmembrane transport"/>
    <property type="evidence" value="ECO:0007669"/>
    <property type="project" value="TreeGrafter"/>
</dbReference>
<evidence type="ECO:0000313" key="8">
    <source>
        <dbReference type="Proteomes" id="UP000245380"/>
    </source>
</evidence>
<evidence type="ECO:0000256" key="4">
    <source>
        <dbReference type="ARBA" id="ARBA00022989"/>
    </source>
</evidence>
<comment type="similarity">
    <text evidence="2">Belongs to the acetate uptake transporter (AceTr) (TC 2.A.96) family.</text>
</comment>
<dbReference type="RefSeq" id="WP_109429661.1">
    <property type="nucleotide sequence ID" value="NZ_MPDK01000003.1"/>
</dbReference>
<evidence type="ECO:0000313" key="7">
    <source>
        <dbReference type="EMBL" id="PWI58470.1"/>
    </source>
</evidence>
<keyword evidence="4 6" id="KW-1133">Transmembrane helix</keyword>
<evidence type="ECO:0000256" key="3">
    <source>
        <dbReference type="ARBA" id="ARBA00022692"/>
    </source>
</evidence>
<dbReference type="InterPro" id="IPR047623">
    <property type="entry name" value="SatP"/>
</dbReference>
<dbReference type="OrthoDB" id="9787939at2"/>
<reference evidence="7 8" key="1">
    <citation type="submission" date="2016-11" db="EMBL/GenBank/DDBJ databases">
        <title>Comparative genomics of Acidibacillus ferroxidans species.</title>
        <authorList>
            <person name="Oliveira G."/>
            <person name="Nunes G."/>
            <person name="Oliveira R."/>
            <person name="Araujo F."/>
            <person name="Salim A."/>
            <person name="Scholte L."/>
            <person name="Morais D."/>
            <person name="Nancucheo I."/>
            <person name="Johnson D.B."/>
            <person name="Grail B."/>
            <person name="Bittencourt J."/>
            <person name="Valadares R."/>
        </authorList>
    </citation>
    <scope>NUCLEOTIDE SEQUENCE [LARGE SCALE GENOMIC DNA]</scope>
    <source>
        <strain evidence="7 8">Y002</strain>
    </source>
</reference>
<gene>
    <name evidence="7" type="ORF">BM613_02805</name>
</gene>
<evidence type="ECO:0000256" key="1">
    <source>
        <dbReference type="ARBA" id="ARBA00004141"/>
    </source>
</evidence>
<feature type="transmembrane region" description="Helical" evidence="6">
    <location>
        <begin position="94"/>
        <end position="115"/>
    </location>
</feature>
<dbReference type="Proteomes" id="UP000245380">
    <property type="component" value="Unassembled WGS sequence"/>
</dbReference>
<evidence type="ECO:0000256" key="6">
    <source>
        <dbReference type="SAM" id="Phobius"/>
    </source>
</evidence>
<comment type="caution">
    <text evidence="7">The sequence shown here is derived from an EMBL/GenBank/DDBJ whole genome shotgun (WGS) entry which is preliminary data.</text>
</comment>
<feature type="transmembrane region" description="Helical" evidence="6">
    <location>
        <begin position="153"/>
        <end position="174"/>
    </location>
</feature>
<accession>A0A2U3DB17</accession>
<evidence type="ECO:0000256" key="5">
    <source>
        <dbReference type="ARBA" id="ARBA00023136"/>
    </source>
</evidence>
<dbReference type="GO" id="GO:0015360">
    <property type="term" value="F:acetate:proton symporter activity"/>
    <property type="evidence" value="ECO:0007669"/>
    <property type="project" value="TreeGrafter"/>
</dbReference>
<evidence type="ECO:0000256" key="2">
    <source>
        <dbReference type="ARBA" id="ARBA00005587"/>
    </source>
</evidence>
<dbReference type="InterPro" id="IPR000791">
    <property type="entry name" value="Gpr1/Fun34/SatP-like"/>
</dbReference>
<keyword evidence="8" id="KW-1185">Reference proteome</keyword>
<dbReference type="Pfam" id="PF01184">
    <property type="entry name" value="Gpr1_Fun34_YaaH"/>
    <property type="match status" value="1"/>
</dbReference>
<comment type="subcellular location">
    <subcellularLocation>
        <location evidence="1">Membrane</location>
        <topology evidence="1">Multi-pass membrane protein</topology>
    </subcellularLocation>
</comment>
<feature type="transmembrane region" description="Helical" evidence="6">
    <location>
        <begin position="12"/>
        <end position="34"/>
    </location>
</feature>
<dbReference type="GO" id="GO:0005886">
    <property type="term" value="C:plasma membrane"/>
    <property type="evidence" value="ECO:0007669"/>
    <property type="project" value="TreeGrafter"/>
</dbReference>
<organism evidence="7 8">
    <name type="scientific">Sulfoacidibacillus thermotolerans</name>
    <name type="common">Acidibacillus sulfuroxidans</name>
    <dbReference type="NCBI Taxonomy" id="1765684"/>
    <lineage>
        <taxon>Bacteria</taxon>
        <taxon>Bacillati</taxon>
        <taxon>Bacillota</taxon>
        <taxon>Bacilli</taxon>
        <taxon>Bacillales</taxon>
        <taxon>Alicyclobacillaceae</taxon>
        <taxon>Sulfoacidibacillus</taxon>
    </lineage>
</organism>
<sequence length="193" mass="20253">MSEKKPDAIADPGPLGLAGFGLTTCVLSSINAGLLPGADIGVVLPLALTYGGTSQLLAGMWEFRKGNTFGATAFTSYGAFWIAFYLLVTHISSLGSATGAGVGMFLLMWGIFTLYMFIGTLYLNRALFLVFLFLTITFFLLAIANFSGSSPSIGGWTGLLTGILALYTSFAGIVNTNANRVVVPVGSSILKPR</sequence>
<keyword evidence="3 6" id="KW-0812">Transmembrane</keyword>
<dbReference type="EMBL" id="MPDK01000003">
    <property type="protein sequence ID" value="PWI58470.1"/>
    <property type="molecule type" value="Genomic_DNA"/>
</dbReference>
<dbReference type="PANTHER" id="PTHR30178:SF3">
    <property type="entry name" value="SUCCINATE-ACETATE_PROTON SYMPORTER SATP"/>
    <property type="match status" value="1"/>
</dbReference>
<dbReference type="AlphaFoldDB" id="A0A2U3DB17"/>